<accession>B5EW39</accession>
<evidence type="ECO:0000313" key="2">
    <source>
        <dbReference type="Proteomes" id="UP000001857"/>
    </source>
</evidence>
<proteinExistence type="predicted"/>
<gene>
    <name evidence="1" type="ordered locus">VFMJ11_B0096</name>
</gene>
<dbReference type="AlphaFoldDB" id="B5EW39"/>
<keyword evidence="1" id="KW-0614">Plasmid</keyword>
<dbReference type="EMBL" id="CP001134">
    <property type="protein sequence ID" value="ACH64645.1"/>
    <property type="molecule type" value="Genomic_DNA"/>
</dbReference>
<reference evidence="2" key="1">
    <citation type="submission" date="2008-08" db="EMBL/GenBank/DDBJ databases">
        <title>Complete sequence of Vibrio fischeri strain MJ11.</title>
        <authorList>
            <person name="Mandel M.J."/>
            <person name="Stabb E.V."/>
            <person name="Ruby E.G."/>
            <person name="Ferriera S."/>
            <person name="Johnson J."/>
            <person name="Kravitz S."/>
            <person name="Beeson K."/>
            <person name="Sutton G."/>
            <person name="Rogers Y.-H."/>
            <person name="Friedman R."/>
            <person name="Frazier M."/>
            <person name="Venter J.C."/>
        </authorList>
    </citation>
    <scope>NUCLEOTIDE SEQUENCE [LARGE SCALE GENOMIC DNA]</scope>
    <source>
        <strain evidence="2">MJ11</strain>
        <plasmid evidence="2">Plasmid pMJ100</plasmid>
    </source>
</reference>
<dbReference type="HOGENOM" id="CLU_1427462_0_0_6"/>
<geneLocation type="plasmid" evidence="1 2">
    <name>pMJ100</name>
</geneLocation>
<sequence length="190" mass="22310">MSKINQKILEYANKQCDLLQINRSDLMYSGLKIERALELGYLTADIVFQMQHLASVFKVYVDEYIVINESHNDTELFSVYEKHFITDEQLSSLKNHYEIHHKRFSSANDELTTFLLYTSVRSALFDRNDINPRRLGYAKMLISLDEDILVVDHIATTMRNLRLPNKLLHVELQHSIPNEINMDYEITTIE</sequence>
<dbReference type="KEGG" id="vfm:VFMJ11_B0096"/>
<dbReference type="Proteomes" id="UP000001857">
    <property type="component" value="Plasmid pMJ100"/>
</dbReference>
<name>B5EW39_ALIFM</name>
<organism evidence="1 2">
    <name type="scientific">Aliivibrio fischeri (strain MJ11)</name>
    <name type="common">Vibrio fischeri</name>
    <dbReference type="NCBI Taxonomy" id="388396"/>
    <lineage>
        <taxon>Bacteria</taxon>
        <taxon>Pseudomonadati</taxon>
        <taxon>Pseudomonadota</taxon>
        <taxon>Gammaproteobacteria</taxon>
        <taxon>Vibrionales</taxon>
        <taxon>Vibrionaceae</taxon>
        <taxon>Aliivibrio</taxon>
    </lineage>
</organism>
<protein>
    <submittedName>
        <fullName evidence="1">Uncharacterized protein</fullName>
    </submittedName>
</protein>
<evidence type="ECO:0000313" key="1">
    <source>
        <dbReference type="EMBL" id="ACH64645.1"/>
    </source>
</evidence>
<reference evidence="1 2" key="2">
    <citation type="journal article" date="2009" name="Nature">
        <title>A single regulatory gene is sufficient to alter bacterial host range.</title>
        <authorList>
            <person name="Mandel M.J."/>
            <person name="Wollenberg M.S."/>
            <person name="Stabb E.V."/>
            <person name="Visick K.L."/>
            <person name="Ruby E.G."/>
        </authorList>
    </citation>
    <scope>NUCLEOTIDE SEQUENCE [LARGE SCALE GENOMIC DNA]</scope>
    <source>
        <strain evidence="1 2">MJ11</strain>
        <plasmid evidence="2">Plasmid pMJ100</plasmid>
    </source>
</reference>